<organism evidence="4 5">
    <name type="scientific">Jutongia hominis</name>
    <dbReference type="NCBI Taxonomy" id="2763664"/>
    <lineage>
        <taxon>Bacteria</taxon>
        <taxon>Bacillati</taxon>
        <taxon>Bacillota</taxon>
        <taxon>Clostridia</taxon>
        <taxon>Lachnospirales</taxon>
        <taxon>Lachnospiraceae</taxon>
        <taxon>Jutongia</taxon>
    </lineage>
</organism>
<dbReference type="Pfam" id="PF10531">
    <property type="entry name" value="SLBB"/>
    <property type="match status" value="1"/>
</dbReference>
<reference evidence="4 5" key="1">
    <citation type="submission" date="2020-08" db="EMBL/GenBank/DDBJ databases">
        <title>Genome public.</title>
        <authorList>
            <person name="Liu C."/>
            <person name="Sun Q."/>
        </authorList>
    </citation>
    <scope>NUCLEOTIDE SEQUENCE [LARGE SCALE GENOMIC DNA]</scope>
    <source>
        <strain evidence="4 5">BX3</strain>
    </source>
</reference>
<keyword evidence="5" id="KW-1185">Reference proteome</keyword>
<dbReference type="InterPro" id="IPR004509">
    <property type="entry name" value="Competence_ComEA_HhH"/>
</dbReference>
<keyword evidence="2" id="KW-0812">Transmembrane</keyword>
<dbReference type="InterPro" id="IPR051675">
    <property type="entry name" value="Endo/Exo/Phosphatase_dom_1"/>
</dbReference>
<evidence type="ECO:0000256" key="2">
    <source>
        <dbReference type="SAM" id="Phobius"/>
    </source>
</evidence>
<comment type="caution">
    <text evidence="4">The sequence shown here is derived from an EMBL/GenBank/DDBJ whole genome shotgun (WGS) entry which is preliminary data.</text>
</comment>
<dbReference type="EMBL" id="JACRSW010000014">
    <property type="protein sequence ID" value="MBC8556845.1"/>
    <property type="molecule type" value="Genomic_DNA"/>
</dbReference>
<evidence type="ECO:0000313" key="4">
    <source>
        <dbReference type="EMBL" id="MBC8556845.1"/>
    </source>
</evidence>
<dbReference type="SUPFAM" id="SSF47781">
    <property type="entry name" value="RuvA domain 2-like"/>
    <property type="match status" value="1"/>
</dbReference>
<evidence type="ECO:0000259" key="3">
    <source>
        <dbReference type="SMART" id="SM00278"/>
    </source>
</evidence>
<name>A0ABR7MSS4_9FIRM</name>
<dbReference type="Pfam" id="PF12836">
    <property type="entry name" value="HHH_3"/>
    <property type="match status" value="1"/>
</dbReference>
<evidence type="ECO:0000313" key="5">
    <source>
        <dbReference type="Proteomes" id="UP000637513"/>
    </source>
</evidence>
<dbReference type="InterPro" id="IPR003583">
    <property type="entry name" value="Hlx-hairpin-Hlx_DNA-bd_motif"/>
</dbReference>
<evidence type="ECO:0000256" key="1">
    <source>
        <dbReference type="SAM" id="MobiDB-lite"/>
    </source>
</evidence>
<dbReference type="InterPro" id="IPR010994">
    <property type="entry name" value="RuvA_2-like"/>
</dbReference>
<feature type="domain" description="Helix-hairpin-helix DNA-binding motif class 1" evidence="3">
    <location>
        <begin position="195"/>
        <end position="214"/>
    </location>
</feature>
<dbReference type="Gene3D" id="3.10.560.10">
    <property type="entry name" value="Outer membrane lipoprotein wza domain like"/>
    <property type="match status" value="1"/>
</dbReference>
<dbReference type="RefSeq" id="WP_249303248.1">
    <property type="nucleotide sequence ID" value="NZ_JACRSW010000014.1"/>
</dbReference>
<dbReference type="Gene3D" id="1.10.150.280">
    <property type="entry name" value="AF1531-like domain"/>
    <property type="match status" value="1"/>
</dbReference>
<feature type="region of interest" description="Disordered" evidence="1">
    <location>
        <begin position="45"/>
        <end position="67"/>
    </location>
</feature>
<dbReference type="NCBIfam" id="TIGR00426">
    <property type="entry name" value="competence protein ComEA helix-hairpin-helix repeat region"/>
    <property type="match status" value="1"/>
</dbReference>
<dbReference type="Proteomes" id="UP000637513">
    <property type="component" value="Unassembled WGS sequence"/>
</dbReference>
<dbReference type="InterPro" id="IPR019554">
    <property type="entry name" value="Soluble_ligand-bd"/>
</dbReference>
<feature type="compositionally biased region" description="Basic and acidic residues" evidence="1">
    <location>
        <begin position="55"/>
        <end position="66"/>
    </location>
</feature>
<feature type="compositionally biased region" description="Basic and acidic residues" evidence="1">
    <location>
        <begin position="134"/>
        <end position="149"/>
    </location>
</feature>
<accession>A0ABR7MSS4</accession>
<dbReference type="PANTHER" id="PTHR21180:SF32">
    <property type="entry name" value="ENDONUCLEASE_EXONUCLEASE_PHOSPHATASE FAMILY DOMAIN-CONTAINING PROTEIN 1"/>
    <property type="match status" value="1"/>
</dbReference>
<feature type="domain" description="Helix-hairpin-helix DNA-binding motif class 1" evidence="3">
    <location>
        <begin position="165"/>
        <end position="184"/>
    </location>
</feature>
<proteinExistence type="predicted"/>
<feature type="transmembrane region" description="Helical" evidence="2">
    <location>
        <begin position="7"/>
        <end position="27"/>
    </location>
</feature>
<protein>
    <submittedName>
        <fullName evidence="4">Helix-hairpin-helix domain-containing protein</fullName>
    </submittedName>
</protein>
<sequence length="217" mass="23973">MKNKNTGMIWVLCFLFLVAAIALFLFGPPKKNKETLSFVENTATTKQATTPKETPAPKKDKKDHTTENAVYVSGAVKHPGLYRYYGNKRVDDAITAVGGFCKNASTESINLAQFLQDGEQIVVLTKKQAKKQKSPKEDPAMVNDSKNRQDSQGASKVNINIASVEELMQLPGIGEAKAKMILDYRTQNGAFQKVEDIMKISGIKEGVYNKIKENITV</sequence>
<keyword evidence="2" id="KW-0472">Membrane</keyword>
<dbReference type="PANTHER" id="PTHR21180">
    <property type="entry name" value="ENDONUCLEASE/EXONUCLEASE/PHOSPHATASE FAMILY DOMAIN-CONTAINING PROTEIN 1"/>
    <property type="match status" value="1"/>
</dbReference>
<gene>
    <name evidence="4" type="ORF">H8700_03885</name>
</gene>
<feature type="region of interest" description="Disordered" evidence="1">
    <location>
        <begin position="127"/>
        <end position="155"/>
    </location>
</feature>
<dbReference type="SMART" id="SM00278">
    <property type="entry name" value="HhH1"/>
    <property type="match status" value="2"/>
</dbReference>
<keyword evidence="2" id="KW-1133">Transmembrane helix</keyword>